<dbReference type="Proteomes" id="UP000231235">
    <property type="component" value="Unassembled WGS sequence"/>
</dbReference>
<evidence type="ECO:0000313" key="3">
    <source>
        <dbReference type="Proteomes" id="UP000231235"/>
    </source>
</evidence>
<accession>A0A2G9Z6W5</accession>
<name>A0A2G9Z6W5_9BACT</name>
<dbReference type="AlphaFoldDB" id="A0A2G9Z6W5"/>
<feature type="transmembrane region" description="Helical" evidence="1">
    <location>
        <begin position="5"/>
        <end position="22"/>
    </location>
</feature>
<gene>
    <name evidence="2" type="ORF">COX28_02075</name>
</gene>
<keyword evidence="1" id="KW-1133">Transmembrane helix</keyword>
<feature type="transmembrane region" description="Helical" evidence="1">
    <location>
        <begin position="28"/>
        <end position="45"/>
    </location>
</feature>
<keyword evidence="1" id="KW-0472">Membrane</keyword>
<keyword evidence="1" id="KW-0812">Transmembrane</keyword>
<sequence length="135" mass="14947">MKYGWHLFIGLALIIVAMIAIIHHGYVVGVVGLEVGLVLWGYGFIKQEGGAPITLSKSFGGLRYLSNYTWRVLSINVGAKKNFIQIAEIRDQSDIRFVNVETANNPEIKVGDLVFLSSKKGKKKYLAIIPITPTK</sequence>
<evidence type="ECO:0000256" key="1">
    <source>
        <dbReference type="SAM" id="Phobius"/>
    </source>
</evidence>
<reference evidence="2 3" key="1">
    <citation type="submission" date="2017-09" db="EMBL/GenBank/DDBJ databases">
        <title>Depth-based differentiation of microbial function through sediment-hosted aquifers and enrichment of novel symbionts in the deep terrestrial subsurface.</title>
        <authorList>
            <person name="Probst A.J."/>
            <person name="Ladd B."/>
            <person name="Jarett J.K."/>
            <person name="Geller-Mcgrath D.E."/>
            <person name="Sieber C.M."/>
            <person name="Emerson J.B."/>
            <person name="Anantharaman K."/>
            <person name="Thomas B.C."/>
            <person name="Malmstrom R."/>
            <person name="Stieglmeier M."/>
            <person name="Klingl A."/>
            <person name="Woyke T."/>
            <person name="Ryan C.M."/>
            <person name="Banfield J.F."/>
        </authorList>
    </citation>
    <scope>NUCLEOTIDE SEQUENCE [LARGE SCALE GENOMIC DNA]</scope>
    <source>
        <strain evidence="2">CG23_combo_of_CG06-09_8_20_14_all_39_39</strain>
    </source>
</reference>
<protein>
    <submittedName>
        <fullName evidence="2">Uncharacterized protein</fullName>
    </submittedName>
</protein>
<dbReference type="EMBL" id="PCRX01000037">
    <property type="protein sequence ID" value="PIP28917.1"/>
    <property type="molecule type" value="Genomic_DNA"/>
</dbReference>
<proteinExistence type="predicted"/>
<organism evidence="2 3">
    <name type="scientific">Candidatus Kuenenbacteria bacterium CG23_combo_of_CG06-09_8_20_14_all_39_39</name>
    <dbReference type="NCBI Taxonomy" id="1974623"/>
    <lineage>
        <taxon>Bacteria</taxon>
        <taxon>Candidatus Kueneniibacteriota</taxon>
    </lineage>
</organism>
<comment type="caution">
    <text evidence="2">The sequence shown here is derived from an EMBL/GenBank/DDBJ whole genome shotgun (WGS) entry which is preliminary data.</text>
</comment>
<evidence type="ECO:0000313" key="2">
    <source>
        <dbReference type="EMBL" id="PIP28917.1"/>
    </source>
</evidence>